<dbReference type="Gene3D" id="1.10.287.1080">
    <property type="entry name" value="MazG-like"/>
    <property type="match status" value="2"/>
</dbReference>
<dbReference type="NCBIfam" id="TIGR00444">
    <property type="entry name" value="mazG"/>
    <property type="match status" value="1"/>
</dbReference>
<proteinExistence type="inferred from homology"/>
<dbReference type="GO" id="GO:0006950">
    <property type="term" value="P:response to stress"/>
    <property type="evidence" value="ECO:0007669"/>
    <property type="project" value="UniProtKB-ARBA"/>
</dbReference>
<comment type="catalytic activity">
    <reaction evidence="1">
        <text>ATP + H2O = AMP + diphosphate + H(+)</text>
        <dbReference type="Rhea" id="RHEA:14245"/>
        <dbReference type="ChEBI" id="CHEBI:15377"/>
        <dbReference type="ChEBI" id="CHEBI:15378"/>
        <dbReference type="ChEBI" id="CHEBI:30616"/>
        <dbReference type="ChEBI" id="CHEBI:33019"/>
        <dbReference type="ChEBI" id="CHEBI:456215"/>
        <dbReference type="EC" id="3.6.1.8"/>
    </reaction>
</comment>
<dbReference type="EMBL" id="CP027668">
    <property type="protein sequence ID" value="AVO44935.1"/>
    <property type="molecule type" value="Genomic_DNA"/>
</dbReference>
<dbReference type="EC" id="3.6.1.8" evidence="3"/>
<dbReference type="PANTHER" id="PTHR30522:SF0">
    <property type="entry name" value="NUCLEOSIDE TRIPHOSPHATE PYROPHOSPHOHYDROLASE"/>
    <property type="match status" value="1"/>
</dbReference>
<evidence type="ECO:0000313" key="7">
    <source>
        <dbReference type="Proteomes" id="UP000237889"/>
    </source>
</evidence>
<dbReference type="FunFam" id="1.10.287.1080:FF:000001">
    <property type="entry name" value="Nucleoside triphosphate pyrophosphohydrolase"/>
    <property type="match status" value="1"/>
</dbReference>
<dbReference type="GO" id="GO:0046052">
    <property type="term" value="P:UTP catabolic process"/>
    <property type="evidence" value="ECO:0007669"/>
    <property type="project" value="TreeGrafter"/>
</dbReference>
<accession>A0A2S0N9V8</accession>
<dbReference type="RefSeq" id="WP_106748276.1">
    <property type="nucleotide sequence ID" value="NZ_CP027668.1"/>
</dbReference>
<dbReference type="OrthoDB" id="9808939at2"/>
<evidence type="ECO:0000256" key="4">
    <source>
        <dbReference type="ARBA" id="ARBA00074799"/>
    </source>
</evidence>
<comment type="similarity">
    <text evidence="2">Belongs to the nucleoside triphosphate pyrophosphohydrolase family.</text>
</comment>
<dbReference type="InterPro" id="IPR011551">
    <property type="entry name" value="NTP_PyrPHydrolase_MazG"/>
</dbReference>
<dbReference type="GO" id="GO:0006203">
    <property type="term" value="P:dGTP catabolic process"/>
    <property type="evidence" value="ECO:0007669"/>
    <property type="project" value="TreeGrafter"/>
</dbReference>
<dbReference type="CDD" id="cd11529">
    <property type="entry name" value="NTP-PPase_MazG_Cterm"/>
    <property type="match status" value="1"/>
</dbReference>
<evidence type="ECO:0000313" key="6">
    <source>
        <dbReference type="EMBL" id="AVO44935.1"/>
    </source>
</evidence>
<dbReference type="Proteomes" id="UP000237889">
    <property type="component" value="Chromosome"/>
</dbReference>
<feature type="domain" description="NTP pyrophosphohydrolase MazG-like" evidence="5">
    <location>
        <begin position="186"/>
        <end position="247"/>
    </location>
</feature>
<keyword evidence="6" id="KW-0378">Hydrolase</keyword>
<evidence type="ECO:0000259" key="5">
    <source>
        <dbReference type="Pfam" id="PF03819"/>
    </source>
</evidence>
<gene>
    <name evidence="6" type="ORF">C6569_07590</name>
</gene>
<dbReference type="KEGG" id="phr:C6569_07590"/>
<dbReference type="GO" id="GO:0046047">
    <property type="term" value="P:TTP catabolic process"/>
    <property type="evidence" value="ECO:0007669"/>
    <property type="project" value="TreeGrafter"/>
</dbReference>
<evidence type="ECO:0000256" key="3">
    <source>
        <dbReference type="ARBA" id="ARBA00066372"/>
    </source>
</evidence>
<keyword evidence="7" id="KW-1185">Reference proteome</keyword>
<sequence length="284" mass="30621">MTSDPETPTPSGDIADLVAIMAWLRTPGRGCPWDLGQTFATIAPYTIEEAYEVADAIQRGDLADLKDELGDLLLQVVFHARMAEEQGLFAFPDVVRAITDKLIRRHPHVFGGDRDMSPEAVKGLWASIKAQEKRARAVERQRLGLPAETTGGVLAGVPPALPALTRALKLQAKAGTVGFDWNDVDAVLAKIVEEAGEIVEARTEGASREALADEVGDLLFAAVNLARHLDVDPEAALRGTNAKFERRFAAIEAALAAEGRGPAEASLAELDALWDEAKRREREG</sequence>
<organism evidence="6 7">
    <name type="scientific">Phreatobacter cathodiphilus</name>
    <dbReference type="NCBI Taxonomy" id="1868589"/>
    <lineage>
        <taxon>Bacteria</taxon>
        <taxon>Pseudomonadati</taxon>
        <taxon>Pseudomonadota</taxon>
        <taxon>Alphaproteobacteria</taxon>
        <taxon>Hyphomicrobiales</taxon>
        <taxon>Phreatobacteraceae</taxon>
        <taxon>Phreatobacter</taxon>
    </lineage>
</organism>
<evidence type="ECO:0000256" key="2">
    <source>
        <dbReference type="ARBA" id="ARBA00061115"/>
    </source>
</evidence>
<dbReference type="InterPro" id="IPR048015">
    <property type="entry name" value="NTP-PPase_MazG-like_N"/>
</dbReference>
<dbReference type="GO" id="GO:0047693">
    <property type="term" value="F:ATP diphosphatase activity"/>
    <property type="evidence" value="ECO:0007669"/>
    <property type="project" value="UniProtKB-EC"/>
</dbReference>
<dbReference type="NCBIfam" id="NF007113">
    <property type="entry name" value="PRK09562.1"/>
    <property type="match status" value="1"/>
</dbReference>
<dbReference type="Pfam" id="PF03819">
    <property type="entry name" value="MazG"/>
    <property type="match status" value="2"/>
</dbReference>
<name>A0A2S0N9V8_9HYPH</name>
<dbReference type="GO" id="GO:0046081">
    <property type="term" value="P:dUTP catabolic process"/>
    <property type="evidence" value="ECO:0007669"/>
    <property type="project" value="TreeGrafter"/>
</dbReference>
<dbReference type="SUPFAM" id="SSF101386">
    <property type="entry name" value="all-alpha NTP pyrophosphatases"/>
    <property type="match status" value="2"/>
</dbReference>
<dbReference type="InterPro" id="IPR048011">
    <property type="entry name" value="NTP-PPase_MazG-like_C"/>
</dbReference>
<feature type="domain" description="NTP pyrophosphohydrolase MazG-like" evidence="5">
    <location>
        <begin position="37"/>
        <end position="110"/>
    </location>
</feature>
<dbReference type="InterPro" id="IPR004518">
    <property type="entry name" value="MazG-like_dom"/>
</dbReference>
<reference evidence="6 7" key="1">
    <citation type="submission" date="2018-03" db="EMBL/GenBank/DDBJ databases">
        <title>Genome sequencing of Phreatobacter sp.</title>
        <authorList>
            <person name="Kim S.-J."/>
            <person name="Heo J."/>
            <person name="Kwon S.-W."/>
        </authorList>
    </citation>
    <scope>NUCLEOTIDE SEQUENCE [LARGE SCALE GENOMIC DNA]</scope>
    <source>
        <strain evidence="6 7">S-12</strain>
    </source>
</reference>
<dbReference type="AlphaFoldDB" id="A0A2S0N9V8"/>
<dbReference type="CDD" id="cd11528">
    <property type="entry name" value="NTP-PPase_MazG_Nterm"/>
    <property type="match status" value="1"/>
</dbReference>
<dbReference type="PANTHER" id="PTHR30522">
    <property type="entry name" value="NUCLEOSIDE TRIPHOSPHATE PYROPHOSPHOHYDROLASE"/>
    <property type="match status" value="1"/>
</dbReference>
<dbReference type="FunFam" id="1.10.287.1080:FF:000003">
    <property type="entry name" value="Nucleoside triphosphate pyrophosphohydrolase"/>
    <property type="match status" value="1"/>
</dbReference>
<dbReference type="GO" id="GO:0046076">
    <property type="term" value="P:dTTP catabolic process"/>
    <property type="evidence" value="ECO:0007669"/>
    <property type="project" value="TreeGrafter"/>
</dbReference>
<dbReference type="GO" id="GO:0046061">
    <property type="term" value="P:dATP catabolic process"/>
    <property type="evidence" value="ECO:0007669"/>
    <property type="project" value="TreeGrafter"/>
</dbReference>
<evidence type="ECO:0000256" key="1">
    <source>
        <dbReference type="ARBA" id="ARBA00052141"/>
    </source>
</evidence>
<protein>
    <recommendedName>
        <fullName evidence="4">Nucleoside triphosphate pyrophosphohydrolase</fullName>
        <ecNumber evidence="3">3.6.1.8</ecNumber>
    </recommendedName>
</protein>